<evidence type="ECO:0000313" key="13">
    <source>
        <dbReference type="EMBL" id="MFC5172963.1"/>
    </source>
</evidence>
<keyword evidence="4" id="KW-0808">Transferase</keyword>
<dbReference type="InterPro" id="IPR036890">
    <property type="entry name" value="HATPase_C_sf"/>
</dbReference>
<dbReference type="CDD" id="cd16917">
    <property type="entry name" value="HATPase_UhpB-NarQ-NarX-like"/>
    <property type="match status" value="1"/>
</dbReference>
<evidence type="ECO:0000256" key="3">
    <source>
        <dbReference type="ARBA" id="ARBA00022553"/>
    </source>
</evidence>
<dbReference type="Proteomes" id="UP001596208">
    <property type="component" value="Unassembled WGS sequence"/>
</dbReference>
<feature type="transmembrane region" description="Helical" evidence="9">
    <location>
        <begin position="342"/>
        <end position="362"/>
    </location>
</feature>
<evidence type="ECO:0000256" key="5">
    <source>
        <dbReference type="ARBA" id="ARBA00022741"/>
    </source>
</evidence>
<keyword evidence="14" id="KW-1185">Reference proteome</keyword>
<name>A0ABW0B7A6_9ACTN</name>
<dbReference type="InterPro" id="IPR011712">
    <property type="entry name" value="Sig_transdc_His_kin_sub3_dim/P"/>
</dbReference>
<keyword evidence="8" id="KW-0902">Two-component regulatory system</keyword>
<comment type="caution">
    <text evidence="13">The sequence shown here is derived from an EMBL/GenBank/DDBJ whole genome shotgun (WGS) entry which is preliminary data.</text>
</comment>
<keyword evidence="9" id="KW-0472">Membrane</keyword>
<feature type="transmembrane region" description="Helical" evidence="9">
    <location>
        <begin position="218"/>
        <end position="237"/>
    </location>
</feature>
<accession>A0ABW0B7A6</accession>
<evidence type="ECO:0000256" key="2">
    <source>
        <dbReference type="ARBA" id="ARBA00012438"/>
    </source>
</evidence>
<dbReference type="RefSeq" id="WP_079122427.1">
    <property type="nucleotide sequence ID" value="NZ_JBHSKI010000009.1"/>
</dbReference>
<feature type="transmembrane region" description="Helical" evidence="9">
    <location>
        <begin position="243"/>
        <end position="263"/>
    </location>
</feature>
<feature type="transmembrane region" description="Helical" evidence="9">
    <location>
        <begin position="24"/>
        <end position="53"/>
    </location>
</feature>
<evidence type="ECO:0000256" key="1">
    <source>
        <dbReference type="ARBA" id="ARBA00000085"/>
    </source>
</evidence>
<reference evidence="14" key="1">
    <citation type="journal article" date="2019" name="Int. J. Syst. Evol. Microbiol.">
        <title>The Global Catalogue of Microorganisms (GCM) 10K type strain sequencing project: providing services to taxonomists for standard genome sequencing and annotation.</title>
        <authorList>
            <consortium name="The Broad Institute Genomics Platform"/>
            <consortium name="The Broad Institute Genome Sequencing Center for Infectious Disease"/>
            <person name="Wu L."/>
            <person name="Ma J."/>
        </authorList>
    </citation>
    <scope>NUCLEOTIDE SEQUENCE [LARGE SCALE GENOMIC DNA]</scope>
    <source>
        <strain evidence="14">CGMCC 4.1721</strain>
    </source>
</reference>
<evidence type="ECO:0000256" key="9">
    <source>
        <dbReference type="SAM" id="Phobius"/>
    </source>
</evidence>
<dbReference type="InterPro" id="IPR003594">
    <property type="entry name" value="HATPase_dom"/>
</dbReference>
<sequence>MSDGTRPHGASWRRALRLAPVRGVALAALGAAGLLLVLPMAVALLSGAVGTVLRIRRLPVLRRRLAASWSRVEIPGPYLPHSSEARAREGGLYRYGRRLYASGSTARRKRGARKISRDPATARDLWWLLLDPFVGAPVAVLPAALIGAGLAGVASPLWHAGPGSAFVVGLGLASVSTGIAAGPSLIRLHGYWTRLFLRAGVPAAGGGTRWWLRLWRQVQTVGAACLLCALAVCGLVLAALQLIAAVFSLVFGLVPVLAQAVLVSRRLVNLWRELLRHGGLADIAEPYRQPPPAPVQGADGHYAYGRTLHPGPLLPSWLAARRWVLTDPATWRDLLWLLTNPVVAAVLLLGPMASVLAIGLWWSGPAGFAAALLAAGAVLRAAPYTLRVQARWCALLLAPTERSVLARRVHQLATTRAEATGVQAAELLRIERDLHDGAQTRLVAIGMSLRAIEKRLGSEQPELRAMAAEARENSSAALRELRSLVRGVHPPVLAERGLVDAVRTLALAHPLTVEVTADLQGRAQMPVAACAYFSVSEALTNSAKHSGAQRVMIDLRHRAGALRITVTDDGRGGADPALGSGIRGIQRRLATFDGLLDVASPPGGPTTLTMELPCVLSSARTSTSSGKD</sequence>
<evidence type="ECO:0000256" key="4">
    <source>
        <dbReference type="ARBA" id="ARBA00022679"/>
    </source>
</evidence>
<dbReference type="Pfam" id="PF02518">
    <property type="entry name" value="HATPase_c"/>
    <property type="match status" value="1"/>
</dbReference>
<dbReference type="Gene3D" id="1.20.5.1930">
    <property type="match status" value="1"/>
</dbReference>
<evidence type="ECO:0000259" key="12">
    <source>
        <dbReference type="Pfam" id="PF13796"/>
    </source>
</evidence>
<evidence type="ECO:0000259" key="10">
    <source>
        <dbReference type="Pfam" id="PF02518"/>
    </source>
</evidence>
<gene>
    <name evidence="13" type="ORF">ACFPRK_20565</name>
</gene>
<dbReference type="PANTHER" id="PTHR24421">
    <property type="entry name" value="NITRATE/NITRITE SENSOR PROTEIN NARX-RELATED"/>
    <property type="match status" value="1"/>
</dbReference>
<keyword evidence="9" id="KW-1133">Transmembrane helix</keyword>
<dbReference type="InterPro" id="IPR025828">
    <property type="entry name" value="Put_sensor_dom"/>
</dbReference>
<keyword evidence="9" id="KW-0812">Transmembrane</keyword>
<proteinExistence type="predicted"/>
<organism evidence="13 14">
    <name type="scientific">Streptomyces mutomycini</name>
    <dbReference type="NCBI Taxonomy" id="284036"/>
    <lineage>
        <taxon>Bacteria</taxon>
        <taxon>Bacillati</taxon>
        <taxon>Actinomycetota</taxon>
        <taxon>Actinomycetes</taxon>
        <taxon>Kitasatosporales</taxon>
        <taxon>Streptomycetaceae</taxon>
        <taxon>Streptomyces</taxon>
    </lineage>
</organism>
<evidence type="ECO:0000313" key="14">
    <source>
        <dbReference type="Proteomes" id="UP001596208"/>
    </source>
</evidence>
<dbReference type="SUPFAM" id="SSF55874">
    <property type="entry name" value="ATPase domain of HSP90 chaperone/DNA topoisomerase II/histidine kinase"/>
    <property type="match status" value="1"/>
</dbReference>
<evidence type="ECO:0000256" key="8">
    <source>
        <dbReference type="ARBA" id="ARBA00023012"/>
    </source>
</evidence>
<dbReference type="Pfam" id="PF07730">
    <property type="entry name" value="HisKA_3"/>
    <property type="match status" value="1"/>
</dbReference>
<feature type="domain" description="Signal transduction histidine kinase subgroup 3 dimerisation and phosphoacceptor" evidence="11">
    <location>
        <begin position="427"/>
        <end position="493"/>
    </location>
</feature>
<feature type="transmembrane region" description="Helical" evidence="9">
    <location>
        <begin position="368"/>
        <end position="386"/>
    </location>
</feature>
<keyword evidence="3" id="KW-0597">Phosphoprotein</keyword>
<feature type="transmembrane region" description="Helical" evidence="9">
    <location>
        <begin position="165"/>
        <end position="186"/>
    </location>
</feature>
<dbReference type="Pfam" id="PF13796">
    <property type="entry name" value="Sensor"/>
    <property type="match status" value="1"/>
</dbReference>
<dbReference type="EC" id="2.7.13.3" evidence="2"/>
<feature type="domain" description="Putative sensor" evidence="12">
    <location>
        <begin position="226"/>
        <end position="396"/>
    </location>
</feature>
<keyword evidence="5" id="KW-0547">Nucleotide-binding</keyword>
<feature type="domain" description="Histidine kinase/HSP90-like ATPase" evidence="10">
    <location>
        <begin position="535"/>
        <end position="613"/>
    </location>
</feature>
<keyword evidence="7" id="KW-0067">ATP-binding</keyword>
<dbReference type="InterPro" id="IPR050482">
    <property type="entry name" value="Sensor_HK_TwoCompSys"/>
</dbReference>
<evidence type="ECO:0000256" key="6">
    <source>
        <dbReference type="ARBA" id="ARBA00022777"/>
    </source>
</evidence>
<feature type="transmembrane region" description="Helical" evidence="9">
    <location>
        <begin position="125"/>
        <end position="153"/>
    </location>
</feature>
<evidence type="ECO:0000256" key="7">
    <source>
        <dbReference type="ARBA" id="ARBA00022840"/>
    </source>
</evidence>
<dbReference type="Gene3D" id="3.30.565.10">
    <property type="entry name" value="Histidine kinase-like ATPase, C-terminal domain"/>
    <property type="match status" value="1"/>
</dbReference>
<evidence type="ECO:0000259" key="11">
    <source>
        <dbReference type="Pfam" id="PF07730"/>
    </source>
</evidence>
<protein>
    <recommendedName>
        <fullName evidence="2">histidine kinase</fullName>
        <ecNumber evidence="2">2.7.13.3</ecNumber>
    </recommendedName>
</protein>
<dbReference type="PANTHER" id="PTHR24421:SF10">
    <property type="entry name" value="NITRATE_NITRITE SENSOR PROTEIN NARQ"/>
    <property type="match status" value="1"/>
</dbReference>
<comment type="catalytic activity">
    <reaction evidence="1">
        <text>ATP + protein L-histidine = ADP + protein N-phospho-L-histidine.</text>
        <dbReference type="EC" id="2.7.13.3"/>
    </reaction>
</comment>
<dbReference type="EMBL" id="JBHSKI010000009">
    <property type="protein sequence ID" value="MFC5172963.1"/>
    <property type="molecule type" value="Genomic_DNA"/>
</dbReference>
<keyword evidence="6" id="KW-0418">Kinase</keyword>